<evidence type="ECO:0000313" key="2">
    <source>
        <dbReference type="EMBL" id="MFC6388711.1"/>
    </source>
</evidence>
<feature type="region of interest" description="Disordered" evidence="1">
    <location>
        <begin position="543"/>
        <end position="594"/>
    </location>
</feature>
<dbReference type="RefSeq" id="WP_378738973.1">
    <property type="nucleotide sequence ID" value="NZ_JBHSTT010000016.1"/>
</dbReference>
<proteinExistence type="predicted"/>
<accession>A0ABW1WJK5</accession>
<reference evidence="3" key="1">
    <citation type="journal article" date="2019" name="Int. J. Syst. Evol. Microbiol.">
        <title>The Global Catalogue of Microorganisms (GCM) 10K type strain sequencing project: providing services to taxonomists for standard genome sequencing and annotation.</title>
        <authorList>
            <consortium name="The Broad Institute Genomics Platform"/>
            <consortium name="The Broad Institute Genome Sequencing Center for Infectious Disease"/>
            <person name="Wu L."/>
            <person name="Ma J."/>
        </authorList>
    </citation>
    <scope>NUCLEOTIDE SEQUENCE [LARGE SCALE GENOMIC DNA]</scope>
    <source>
        <strain evidence="3">CCUG 36916</strain>
    </source>
</reference>
<sequence length="671" mass="72109">MREQDHESAQASALSFVFKVPEDLIAAVGLPKVANRQQSRAQASMLAALAVASDRDNVWTSYSRSRDFYAAAGRYEGTDYTYASVLGAVKTLGDMGLIEERRSKPGSHLSHGLQSRIRPSDRLIDLIGEAPVTYLGRRSPIVMKDENGTLADFRDTAQTRRLVTEVAEVNAYLANVQVEVSPDASDSDWRRTRHHLHARKVKDGRATWTCVRPTPNPEVYRVFGRGRWDRHGRWYGWFQNLPKERRAELLINGELCIEPDFAALHPTLLYAMRGHVLQHDPYVLRCYDRSVGKIVLNTAINARTIHKAIGSLMEKRQERKADGSPEWVYSYRETARIVEAVMDANPAIREDIGSDAGVRLMAIDAGMTHQVLKSSAKAGIAVLPVHDSVMAPASKEREVTAIMSDVLASTISGLSQGISMGSIQSIRYMGGRGRVEVSVGTVVTHKAEPVEASPAEPRGGCRTVEGAVVSVVAPFRPVVRPLPPRVAALRPAVAAAVPEAVVASLAPSVTPPCSVVAYASPGPSGGRVALPAFLAALLPAVASGPSPGGSPEPAAPPVPPLRLGTSLGGLRPSLPPADVAPEDLPPSRAPAAPVAAAPRPEPIVVSLAPAAPVVPAALPRPPEPKTREERISLLGSIIAQSRAKRSLQDLAHADARMAELKAMAKRERRVR</sequence>
<feature type="compositionally biased region" description="Pro residues" evidence="1">
    <location>
        <begin position="548"/>
        <end position="560"/>
    </location>
</feature>
<protein>
    <submittedName>
        <fullName evidence="2">Uncharacterized protein</fullName>
    </submittedName>
</protein>
<name>A0ABW1WJK5_9HYPH</name>
<comment type="caution">
    <text evidence="2">The sequence shown here is derived from an EMBL/GenBank/DDBJ whole genome shotgun (WGS) entry which is preliminary data.</text>
</comment>
<dbReference type="Proteomes" id="UP001596237">
    <property type="component" value="Unassembled WGS sequence"/>
</dbReference>
<evidence type="ECO:0000256" key="1">
    <source>
        <dbReference type="SAM" id="MobiDB-lite"/>
    </source>
</evidence>
<gene>
    <name evidence="2" type="ORF">ACFQDP_05005</name>
</gene>
<dbReference type="EMBL" id="JBHSTT010000016">
    <property type="protein sequence ID" value="MFC6388711.1"/>
    <property type="molecule type" value="Genomic_DNA"/>
</dbReference>
<keyword evidence="3" id="KW-1185">Reference proteome</keyword>
<evidence type="ECO:0000313" key="3">
    <source>
        <dbReference type="Proteomes" id="UP001596237"/>
    </source>
</evidence>
<organism evidence="2 3">
    <name type="scientific">Methylorubrum zatmanii</name>
    <dbReference type="NCBI Taxonomy" id="29429"/>
    <lineage>
        <taxon>Bacteria</taxon>
        <taxon>Pseudomonadati</taxon>
        <taxon>Pseudomonadota</taxon>
        <taxon>Alphaproteobacteria</taxon>
        <taxon>Hyphomicrobiales</taxon>
        <taxon>Methylobacteriaceae</taxon>
        <taxon>Methylorubrum</taxon>
    </lineage>
</organism>